<protein>
    <submittedName>
        <fullName evidence="2">Uncharacterized protein</fullName>
    </submittedName>
</protein>
<evidence type="ECO:0000313" key="2">
    <source>
        <dbReference type="EMBL" id="GEP02980.1"/>
    </source>
</evidence>
<dbReference type="EMBL" id="BJZU01000015">
    <property type="protein sequence ID" value="GEP02980.1"/>
    <property type="molecule type" value="Genomic_DNA"/>
</dbReference>
<gene>
    <name evidence="2" type="ORF">MOX02_10180</name>
</gene>
<feature type="region of interest" description="Disordered" evidence="1">
    <location>
        <begin position="46"/>
        <end position="78"/>
    </location>
</feature>
<evidence type="ECO:0000313" key="3">
    <source>
        <dbReference type="Proteomes" id="UP000321960"/>
    </source>
</evidence>
<name>A0A512IZ48_9HYPH</name>
<evidence type="ECO:0000256" key="1">
    <source>
        <dbReference type="SAM" id="MobiDB-lite"/>
    </source>
</evidence>
<comment type="caution">
    <text evidence="2">The sequence shown here is derived from an EMBL/GenBank/DDBJ whole genome shotgun (WGS) entry which is preliminary data.</text>
</comment>
<accession>A0A512IZ48</accession>
<sequence length="78" mass="8534">MVPHRFRQDRILARLVVCHRIALPLLDSVNVEQRLDVAWAMKRKDQDRVSAGMKKAPARGAGAGSGTAPEGAARCLSR</sequence>
<proteinExistence type="predicted"/>
<organism evidence="2 3">
    <name type="scientific">Methylobacterium oxalidis</name>
    <dbReference type="NCBI Taxonomy" id="944322"/>
    <lineage>
        <taxon>Bacteria</taxon>
        <taxon>Pseudomonadati</taxon>
        <taxon>Pseudomonadota</taxon>
        <taxon>Alphaproteobacteria</taxon>
        <taxon>Hyphomicrobiales</taxon>
        <taxon>Methylobacteriaceae</taxon>
        <taxon>Methylobacterium</taxon>
    </lineage>
</organism>
<dbReference type="Proteomes" id="UP000321960">
    <property type="component" value="Unassembled WGS sequence"/>
</dbReference>
<dbReference type="AlphaFoldDB" id="A0A512IZ48"/>
<reference evidence="2 3" key="1">
    <citation type="submission" date="2019-07" db="EMBL/GenBank/DDBJ databases">
        <title>Whole genome shotgun sequence of Methylobacterium oxalidis NBRC 107715.</title>
        <authorList>
            <person name="Hosoyama A."/>
            <person name="Uohara A."/>
            <person name="Ohji S."/>
            <person name="Ichikawa N."/>
        </authorList>
    </citation>
    <scope>NUCLEOTIDE SEQUENCE [LARGE SCALE GENOMIC DNA]</scope>
    <source>
        <strain evidence="2 3">NBRC 107715</strain>
    </source>
</reference>